<dbReference type="Proteomes" id="UP001219568">
    <property type="component" value="Unassembled WGS sequence"/>
</dbReference>
<organism evidence="1 2">
    <name type="scientific">Penicillium canescens</name>
    <dbReference type="NCBI Taxonomy" id="5083"/>
    <lineage>
        <taxon>Eukaryota</taxon>
        <taxon>Fungi</taxon>
        <taxon>Dikarya</taxon>
        <taxon>Ascomycota</taxon>
        <taxon>Pezizomycotina</taxon>
        <taxon>Eurotiomycetes</taxon>
        <taxon>Eurotiomycetidae</taxon>
        <taxon>Eurotiales</taxon>
        <taxon>Aspergillaceae</taxon>
        <taxon>Penicillium</taxon>
    </lineage>
</organism>
<keyword evidence="2" id="KW-1185">Reference proteome</keyword>
<reference evidence="1" key="2">
    <citation type="submission" date="2023-01" db="EMBL/GenBank/DDBJ databases">
        <authorList>
            <person name="Petersen C."/>
        </authorList>
    </citation>
    <scope>NUCLEOTIDE SEQUENCE</scope>
    <source>
        <strain evidence="1">IBT 15450</strain>
    </source>
</reference>
<reference evidence="1" key="1">
    <citation type="journal article" date="2023" name="IMA Fungus">
        <title>Comparative genomic study of the Penicillium genus elucidates a diverse pangenome and 15 lateral gene transfer events.</title>
        <authorList>
            <person name="Petersen C."/>
            <person name="Sorensen T."/>
            <person name="Nielsen M.R."/>
            <person name="Sondergaard T.E."/>
            <person name="Sorensen J.L."/>
            <person name="Fitzpatrick D.A."/>
            <person name="Frisvad J.C."/>
            <person name="Nielsen K.L."/>
        </authorList>
    </citation>
    <scope>NUCLEOTIDE SEQUENCE</scope>
    <source>
        <strain evidence="1">IBT 15450</strain>
    </source>
</reference>
<gene>
    <name evidence="1" type="ORF">N7460_000528</name>
</gene>
<evidence type="ECO:0000313" key="1">
    <source>
        <dbReference type="EMBL" id="KAJ6057254.1"/>
    </source>
</evidence>
<proteinExistence type="predicted"/>
<sequence length="88" mass="10276">MSGLICSLKSKDFASGSISLSRYRKGLKGQNPRRENGLQRPEMPILAWRRTRSNEPLFREFQTPLTEDSKTRRVLRILDDPKPVMRFL</sequence>
<evidence type="ECO:0000313" key="2">
    <source>
        <dbReference type="Proteomes" id="UP001219568"/>
    </source>
</evidence>
<comment type="caution">
    <text evidence="1">The sequence shown here is derived from an EMBL/GenBank/DDBJ whole genome shotgun (WGS) entry which is preliminary data.</text>
</comment>
<dbReference type="EMBL" id="JAQJZL010000001">
    <property type="protein sequence ID" value="KAJ6057254.1"/>
    <property type="molecule type" value="Genomic_DNA"/>
</dbReference>
<dbReference type="AlphaFoldDB" id="A0AAD6IQ23"/>
<accession>A0AAD6IQ23</accession>
<protein>
    <submittedName>
        <fullName evidence="1">Uncharacterized protein</fullName>
    </submittedName>
</protein>
<name>A0AAD6IQ23_PENCN</name>